<dbReference type="PANTHER" id="PTHR43077">
    <property type="entry name" value="TRANSPORT PERMEASE YVFS-RELATED"/>
    <property type="match status" value="1"/>
</dbReference>
<evidence type="ECO:0000256" key="3">
    <source>
        <dbReference type="ARBA" id="ARBA00022989"/>
    </source>
</evidence>
<keyword evidence="4 5" id="KW-0472">Membrane</keyword>
<dbReference type="GO" id="GO:0140359">
    <property type="term" value="F:ABC-type transporter activity"/>
    <property type="evidence" value="ECO:0007669"/>
    <property type="project" value="InterPro"/>
</dbReference>
<feature type="transmembrane region" description="Helical" evidence="5">
    <location>
        <begin position="590"/>
        <end position="612"/>
    </location>
</feature>
<keyword evidence="2 5" id="KW-0812">Transmembrane</keyword>
<evidence type="ECO:0000256" key="5">
    <source>
        <dbReference type="SAM" id="Phobius"/>
    </source>
</evidence>
<evidence type="ECO:0000256" key="4">
    <source>
        <dbReference type="ARBA" id="ARBA00023136"/>
    </source>
</evidence>
<feature type="transmembrane region" description="Helical" evidence="5">
    <location>
        <begin position="532"/>
        <end position="555"/>
    </location>
</feature>
<dbReference type="InterPro" id="IPR023908">
    <property type="entry name" value="xxxLxxG_rpt"/>
</dbReference>
<feature type="domain" description="ABC-2 type transporter transmembrane" evidence="6">
    <location>
        <begin position="22"/>
        <end position="149"/>
    </location>
</feature>
<sequence precursor="true">MFSSRSKPPLYSRKRRIAIRSAVVMVLVAPLLVAAAWMWSMWDPSHYLDEVKIAVVNEDKGVTQDGQKVNFGKDIEKGLLDTSYLNVEAVSTDQAGKGMRDGEYIATISIPQDFSRNIATVIDEKPSQADVIISYNDHYGTNTPLLTSGLIPGIQAGIQAGITEGYGQEILDGMNQLGAGLKEAADGAVQLDDGAGMLKDGTEQGIDGAHQLKDGTEQVRDGAGQVDDGVSQLLDGTRQLGDGAAQIDAGVGQLTDQLIPLARQAGAAADQIRPMIQVLRQLQLNQEADRLQGIVDTLSNSSPQGVANQLQMLKDGTAEMSRQLNSPSAEYLGGMLQLKDGTSQLAAGTVELDEGMGQMLDGTYQLDDGVRQLKDGTTQLRTGLVEGSAQAPQITDIPASSRQLAMPVAYSQDYQHPVQTLEDLNDPTSKQLSGGVTFILILVFGFLFMVLVSMLAPHILGCDRKRKPIRQVLGGFAICSAINTVLLFLLVWAGAQLGFSVLHRAAFAIGVVILATNATAFFQMLRVAFGRLIGGTLALGFFAYGVFSFGGVWPIQLTPKPLRLLHDIHPMTYARQLFIAGVEGDIDSSYYGAALLLVVLTIVCLSISVFVLNRRLRQAQERAAAAHAQTADEDTGELVNS</sequence>
<dbReference type="NCBIfam" id="TIGR03057">
    <property type="entry name" value="xxxLxxG_by_4"/>
    <property type="match status" value="2"/>
</dbReference>
<name>A0A3G6IW49_9CORY</name>
<keyword evidence="8" id="KW-1185">Reference proteome</keyword>
<organism evidence="7 8">
    <name type="scientific">Corynebacterium pseudopelargi</name>
    <dbReference type="NCBI Taxonomy" id="2080757"/>
    <lineage>
        <taxon>Bacteria</taxon>
        <taxon>Bacillati</taxon>
        <taxon>Actinomycetota</taxon>
        <taxon>Actinomycetes</taxon>
        <taxon>Mycobacteriales</taxon>
        <taxon>Corynebacteriaceae</taxon>
        <taxon>Corynebacterium</taxon>
    </lineage>
</organism>
<dbReference type="GO" id="GO:0016020">
    <property type="term" value="C:membrane"/>
    <property type="evidence" value="ECO:0007669"/>
    <property type="project" value="UniProtKB-SubCell"/>
</dbReference>
<feature type="transmembrane region" description="Helical" evidence="5">
    <location>
        <begin position="472"/>
        <end position="493"/>
    </location>
</feature>
<dbReference type="InterPro" id="IPR051328">
    <property type="entry name" value="T7SS_ABC-Transporter"/>
</dbReference>
<evidence type="ECO:0000313" key="7">
    <source>
        <dbReference type="EMBL" id="AZA10009.1"/>
    </source>
</evidence>
<feature type="transmembrane region" description="Helical" evidence="5">
    <location>
        <begin position="505"/>
        <end position="525"/>
    </location>
</feature>
<evidence type="ECO:0000256" key="1">
    <source>
        <dbReference type="ARBA" id="ARBA00004141"/>
    </source>
</evidence>
<dbReference type="InterPro" id="IPR013525">
    <property type="entry name" value="ABC2_TM"/>
</dbReference>
<comment type="subcellular location">
    <subcellularLocation>
        <location evidence="1">Membrane</location>
        <topology evidence="1">Multi-pass membrane protein</topology>
    </subcellularLocation>
</comment>
<dbReference type="Gene3D" id="3.40.1710.10">
    <property type="entry name" value="abc type-2 transporter like domain"/>
    <property type="match status" value="1"/>
</dbReference>
<dbReference type="InterPro" id="IPR017500">
    <property type="entry name" value="Phage_infect_YhgE_N"/>
</dbReference>
<evidence type="ECO:0000259" key="6">
    <source>
        <dbReference type="Pfam" id="PF12698"/>
    </source>
</evidence>
<dbReference type="OrthoDB" id="9811483at2"/>
<dbReference type="Pfam" id="PF12698">
    <property type="entry name" value="ABC2_membrane_3"/>
    <property type="match status" value="1"/>
</dbReference>
<proteinExistence type="predicted"/>
<evidence type="ECO:0000256" key="2">
    <source>
        <dbReference type="ARBA" id="ARBA00022692"/>
    </source>
</evidence>
<dbReference type="RefSeq" id="WP_123960887.1">
    <property type="nucleotide sequence ID" value="NZ_CP033898.1"/>
</dbReference>
<dbReference type="EMBL" id="CP033898">
    <property type="protein sequence ID" value="AZA10009.1"/>
    <property type="molecule type" value="Genomic_DNA"/>
</dbReference>
<dbReference type="AlphaFoldDB" id="A0A3G6IW49"/>
<dbReference type="KEGG" id="cpso:CPPEL_09530"/>
<dbReference type="Gene3D" id="1.10.287.950">
    <property type="entry name" value="Methyl-accepting chemotaxis protein"/>
    <property type="match status" value="1"/>
</dbReference>
<dbReference type="SUPFAM" id="SSF58104">
    <property type="entry name" value="Methyl-accepting chemotaxis protein (MCP) signaling domain"/>
    <property type="match status" value="1"/>
</dbReference>
<evidence type="ECO:0000313" key="8">
    <source>
        <dbReference type="Proteomes" id="UP000271426"/>
    </source>
</evidence>
<dbReference type="Proteomes" id="UP000271426">
    <property type="component" value="Chromosome"/>
</dbReference>
<dbReference type="PANTHER" id="PTHR43077:SF10">
    <property type="entry name" value="TRANSPORT PERMEASE PROTEIN"/>
    <property type="match status" value="1"/>
</dbReference>
<reference evidence="7 8" key="1">
    <citation type="submission" date="2018-11" db="EMBL/GenBank/DDBJ databases">
        <authorList>
            <person name="Kleinhagauer T."/>
            <person name="Glaeser S.P."/>
            <person name="Spergser J."/>
            <person name="Ruckert C."/>
            <person name="Kaempfer P."/>
            <person name="Busse H.-J."/>
        </authorList>
    </citation>
    <scope>NUCLEOTIDE SEQUENCE [LARGE SCALE GENOMIC DNA]</scope>
    <source>
        <strain evidence="7 8">812CH</strain>
    </source>
</reference>
<feature type="transmembrane region" description="Helical" evidence="5">
    <location>
        <begin position="21"/>
        <end position="42"/>
    </location>
</feature>
<keyword evidence="3 5" id="KW-1133">Transmembrane helix</keyword>
<accession>A0A3G6IW49</accession>
<dbReference type="NCBIfam" id="TIGR03061">
    <property type="entry name" value="pip_yhgE_Nterm"/>
    <property type="match status" value="1"/>
</dbReference>
<protein>
    <submittedName>
        <fullName evidence="7">ABC-2 family transporter protein</fullName>
    </submittedName>
</protein>
<feature type="transmembrane region" description="Helical" evidence="5">
    <location>
        <begin position="438"/>
        <end position="460"/>
    </location>
</feature>
<gene>
    <name evidence="7" type="ORF">CPPEL_09530</name>
</gene>